<evidence type="ECO:0000313" key="3">
    <source>
        <dbReference type="Proteomes" id="UP000324022"/>
    </source>
</evidence>
<feature type="region of interest" description="Disordered" evidence="1">
    <location>
        <begin position="575"/>
        <end position="596"/>
    </location>
</feature>
<dbReference type="EMBL" id="OOIN01000041">
    <property type="protein sequence ID" value="SPO31816.1"/>
    <property type="molecule type" value="Genomic_DNA"/>
</dbReference>
<dbReference type="Gene3D" id="2.60.40.640">
    <property type="match status" value="1"/>
</dbReference>
<gene>
    <name evidence="2" type="ORF">UTRI_06653</name>
</gene>
<proteinExistence type="predicted"/>
<organism evidence="2 3">
    <name type="scientific">Ustilago trichophora</name>
    <dbReference type="NCBI Taxonomy" id="86804"/>
    <lineage>
        <taxon>Eukaryota</taxon>
        <taxon>Fungi</taxon>
        <taxon>Dikarya</taxon>
        <taxon>Basidiomycota</taxon>
        <taxon>Ustilaginomycotina</taxon>
        <taxon>Ustilaginomycetes</taxon>
        <taxon>Ustilaginales</taxon>
        <taxon>Ustilaginaceae</taxon>
        <taxon>Ustilago</taxon>
    </lineage>
</organism>
<protein>
    <submittedName>
        <fullName evidence="2">Uncharacterized protein</fullName>
    </submittedName>
</protein>
<feature type="compositionally biased region" description="Low complexity" evidence="1">
    <location>
        <begin position="13"/>
        <end position="41"/>
    </location>
</feature>
<evidence type="ECO:0000313" key="2">
    <source>
        <dbReference type="EMBL" id="SPO31816.1"/>
    </source>
</evidence>
<dbReference type="Proteomes" id="UP000324022">
    <property type="component" value="Unassembled WGS sequence"/>
</dbReference>
<feature type="compositionally biased region" description="Polar residues" evidence="1">
    <location>
        <begin position="685"/>
        <end position="700"/>
    </location>
</feature>
<name>A0A5C3EPZ7_9BASI</name>
<dbReference type="OrthoDB" id="3357813at2759"/>
<feature type="compositionally biased region" description="Basic and acidic residues" evidence="1">
    <location>
        <begin position="1"/>
        <end position="12"/>
    </location>
</feature>
<keyword evidence="3" id="KW-1185">Reference proteome</keyword>
<dbReference type="InterPro" id="IPR014752">
    <property type="entry name" value="Arrestin-like_C"/>
</dbReference>
<feature type="region of interest" description="Disordered" evidence="1">
    <location>
        <begin position="1"/>
        <end position="45"/>
    </location>
</feature>
<feature type="compositionally biased region" description="Polar residues" evidence="1">
    <location>
        <begin position="647"/>
        <end position="656"/>
    </location>
</feature>
<feature type="compositionally biased region" description="Low complexity" evidence="1">
    <location>
        <begin position="739"/>
        <end position="751"/>
    </location>
</feature>
<feature type="region of interest" description="Disordered" evidence="1">
    <location>
        <begin position="620"/>
        <end position="877"/>
    </location>
</feature>
<dbReference type="AlphaFoldDB" id="A0A5C3EPZ7"/>
<accession>A0A5C3EPZ7</accession>
<feature type="compositionally biased region" description="Basic and acidic residues" evidence="1">
    <location>
        <begin position="840"/>
        <end position="863"/>
    </location>
</feature>
<feature type="compositionally biased region" description="Polar residues" evidence="1">
    <location>
        <begin position="507"/>
        <end position="519"/>
    </location>
</feature>
<evidence type="ECO:0000256" key="1">
    <source>
        <dbReference type="SAM" id="MobiDB-lite"/>
    </source>
</evidence>
<feature type="region of interest" description="Disordered" evidence="1">
    <location>
        <begin position="502"/>
        <end position="526"/>
    </location>
</feature>
<sequence length="877" mass="94536">MLGSQEPDREPRAAPALIDAAVDAPPPAAARSTPSMSSSSSHTLTHNALPSYTEASTSALAADTVPGPSSQASASRIIAPGSDSFFDIAPRSDSTSFQVGYLGLKGFQAWLKGDVLVKLDTEIKSKGRYTRCVVQLQAKEQASGFYSPTRSGADDAGAASATPTQHDVVELFSHTLVLWDADKEPTSSNAGLPTMPSTMPFSFPLTADLPHCVHLRDSSLTYTITAQLFSQDVTKLPHAIKTVPVHLVRYTRPGLLNDIELAEIDGAALPNDVYTLQPHNWVKQLPTLVYAQINRTIFRRAEPIDIRVRIPPPDPTSVSEKGLKLRAVEADLVRIIHVKRSNAAQRDGEDTSKADNTATHPHVHEALLAHSGKLCRFHSKRAVLLRLTLHPPFDRANMPHPHPDHDALASGPVFGRGGGGGCESISQETLMHKVSFEVRIKIGIQGGRGERRDIVCRRSVMILPGAAGALEDLSANTSEQNSFSVLSEKERFKRSEKARMLADDNNAGASSSHDPSNTSDLLDFDMDDEYDGYEDVGRSLNDLIDAAHESDVAGSSSQNTDHAERLEQLRQFLDVSDPSAHDDRPPPTLLESRNDLQVEVEVEGVGMAMPRLAYRHPADPFPDLGGVNDDSFPPPPPIDAAHHQSSDDLSSYTMLSIASDEGSGLPSEDGDPPPPLSPLVRRAMQQGQAEQNAGASSGSQGLHRPGGLPQLDIPSTGLAQGDEFPLPPPHSPTRTYTTNLNLPAPSSSLASGYHDPDEAHPSYEAATSGSFVTLRERLHNEIRRHDGSGHHEPPPYADGASHVDPVPSFDQAIQQRNSARGVLVPPSNRQFHSATQNAQQEREELPPPPAHEHASLQSVDHHPPAYGTSPHPPSYDA</sequence>
<feature type="compositionally biased region" description="Basic and acidic residues" evidence="1">
    <location>
        <begin position="774"/>
        <end position="793"/>
    </location>
</feature>
<reference evidence="2 3" key="1">
    <citation type="submission" date="2018-03" db="EMBL/GenBank/DDBJ databases">
        <authorList>
            <person name="Guldener U."/>
        </authorList>
    </citation>
    <scope>NUCLEOTIDE SEQUENCE [LARGE SCALE GENOMIC DNA]</scope>
    <source>
        <strain evidence="2 3">NBRC100155</strain>
    </source>
</reference>
<feature type="compositionally biased region" description="Polar residues" evidence="1">
    <location>
        <begin position="827"/>
        <end position="839"/>
    </location>
</feature>